<feature type="transmembrane region" description="Helical" evidence="1">
    <location>
        <begin position="28"/>
        <end position="49"/>
    </location>
</feature>
<comment type="caution">
    <text evidence="2">The sequence shown here is derived from an EMBL/GenBank/DDBJ whole genome shotgun (WGS) entry which is preliminary data.</text>
</comment>
<keyword evidence="1" id="KW-1133">Transmembrane helix</keyword>
<evidence type="ECO:0000313" key="2">
    <source>
        <dbReference type="EMBL" id="MBC8360578.1"/>
    </source>
</evidence>
<keyword evidence="1" id="KW-0472">Membrane</keyword>
<reference evidence="2 3" key="1">
    <citation type="submission" date="2020-08" db="EMBL/GenBank/DDBJ databases">
        <title>Bridging the membrane lipid divide: bacteria of the FCB group superphylum have the potential to synthesize archaeal ether lipids.</title>
        <authorList>
            <person name="Villanueva L."/>
            <person name="Von Meijenfeldt F.A.B."/>
            <person name="Westbye A.B."/>
            <person name="Yadav S."/>
            <person name="Hopmans E.C."/>
            <person name="Dutilh B.E."/>
            <person name="Sinninghe Damste J.S."/>
        </authorList>
    </citation>
    <scope>NUCLEOTIDE SEQUENCE [LARGE SCALE GENOMIC DNA]</scope>
    <source>
        <strain evidence="2">NIOZ-UU30</strain>
    </source>
</reference>
<dbReference type="AlphaFoldDB" id="A0A8J6TLF1"/>
<feature type="transmembrane region" description="Helical" evidence="1">
    <location>
        <begin position="55"/>
        <end position="78"/>
    </location>
</feature>
<dbReference type="Proteomes" id="UP000603434">
    <property type="component" value="Unassembled WGS sequence"/>
</dbReference>
<organism evidence="2 3">
    <name type="scientific">Candidatus Desulfatibia profunda</name>
    <dbReference type="NCBI Taxonomy" id="2841695"/>
    <lineage>
        <taxon>Bacteria</taxon>
        <taxon>Pseudomonadati</taxon>
        <taxon>Thermodesulfobacteriota</taxon>
        <taxon>Desulfobacteria</taxon>
        <taxon>Desulfobacterales</taxon>
        <taxon>Desulfobacterales incertae sedis</taxon>
        <taxon>Candidatus Desulfatibia</taxon>
    </lineage>
</organism>
<dbReference type="EMBL" id="JACNJH010000097">
    <property type="protein sequence ID" value="MBC8360578.1"/>
    <property type="molecule type" value="Genomic_DNA"/>
</dbReference>
<accession>A0A8J6TLF1</accession>
<evidence type="ECO:0000256" key="1">
    <source>
        <dbReference type="SAM" id="Phobius"/>
    </source>
</evidence>
<protein>
    <submittedName>
        <fullName evidence="2">Uncharacterized protein</fullName>
    </submittedName>
</protein>
<name>A0A8J6TLF1_9BACT</name>
<gene>
    <name evidence="2" type="ORF">H8E23_04190</name>
</gene>
<keyword evidence="1" id="KW-0812">Transmembrane</keyword>
<sequence>MDISGSVSALREKRKGNMDQGMNFKQRIVLIVMDILILIELMFSIYLGYRNQENITVIFLKTYIPAVIVTIIIGRVFIKKLRSQEVNG</sequence>
<proteinExistence type="predicted"/>
<evidence type="ECO:0000313" key="3">
    <source>
        <dbReference type="Proteomes" id="UP000603434"/>
    </source>
</evidence>